<dbReference type="NCBIfam" id="TIGR03344">
    <property type="entry name" value="VI_effect_Hcp1"/>
    <property type="match status" value="1"/>
</dbReference>
<dbReference type="AlphaFoldDB" id="A0A7T0FYP6"/>
<protein>
    <submittedName>
        <fullName evidence="2">Type VI secretion system tube protein Hcp</fullName>
    </submittedName>
</protein>
<gene>
    <name evidence="2" type="ORF">G3M70_00535</name>
</gene>
<dbReference type="SUPFAM" id="SSF141452">
    <property type="entry name" value="Hcp1-like"/>
    <property type="match status" value="1"/>
</dbReference>
<accession>A0A7T0FYP6</accession>
<dbReference type="InterPro" id="IPR008514">
    <property type="entry name" value="T6SS_Hcp"/>
</dbReference>
<dbReference type="KEGG" id="nli:G3M70_00535"/>
<proteinExistence type="predicted"/>
<dbReference type="Gene3D" id="2.30.110.20">
    <property type="entry name" value="Hcp1-like"/>
    <property type="match status" value="1"/>
</dbReference>
<feature type="compositionally biased region" description="Basic and acidic residues" evidence="1">
    <location>
        <begin position="148"/>
        <end position="167"/>
    </location>
</feature>
<organism evidence="2 3">
    <name type="scientific">Candidatus Nitronauta litoralis</name>
    <dbReference type="NCBI Taxonomy" id="2705533"/>
    <lineage>
        <taxon>Bacteria</taxon>
        <taxon>Pseudomonadati</taxon>
        <taxon>Nitrospinota/Tectimicrobiota group</taxon>
        <taxon>Nitrospinota</taxon>
        <taxon>Nitrospinia</taxon>
        <taxon>Nitrospinales</taxon>
        <taxon>Nitrospinaceae</taxon>
        <taxon>Candidatus Nitronauta</taxon>
    </lineage>
</organism>
<dbReference type="InterPro" id="IPR053165">
    <property type="entry name" value="HSI-I_assembly_Hcp1"/>
</dbReference>
<evidence type="ECO:0000313" key="3">
    <source>
        <dbReference type="Proteomes" id="UP000594688"/>
    </source>
</evidence>
<dbReference type="PANTHER" id="PTHR36152">
    <property type="entry name" value="CYTOPLASMIC PROTEIN-RELATED"/>
    <property type="match status" value="1"/>
</dbReference>
<dbReference type="EMBL" id="CP048685">
    <property type="protein sequence ID" value="QPJ60454.1"/>
    <property type="molecule type" value="Genomic_DNA"/>
</dbReference>
<dbReference type="Pfam" id="PF05638">
    <property type="entry name" value="T6SS_HCP"/>
    <property type="match status" value="1"/>
</dbReference>
<name>A0A7T0FYP6_9BACT</name>
<sequence length="167" mass="18045">MAGDMYMEIDGIKGESTDKDHKGWFEIHSYSFAANQPAAATRSTAGGATVERVYLSDFSVTKSMDIGTPDIASACCTGRALKKITISCWRSDTTSAKPTPIEYIKYVLSDAIITNYSVSGGAGDIPNESISFNYAKITWNYLPQKEGGGGKEGNKESGWDLFKNEAV</sequence>
<dbReference type="InterPro" id="IPR036624">
    <property type="entry name" value="Hcp1-lik_sf"/>
</dbReference>
<evidence type="ECO:0000313" key="2">
    <source>
        <dbReference type="EMBL" id="QPJ60454.1"/>
    </source>
</evidence>
<feature type="region of interest" description="Disordered" evidence="1">
    <location>
        <begin position="146"/>
        <end position="167"/>
    </location>
</feature>
<dbReference type="Proteomes" id="UP000594688">
    <property type="component" value="Chromosome"/>
</dbReference>
<evidence type="ECO:0000256" key="1">
    <source>
        <dbReference type="SAM" id="MobiDB-lite"/>
    </source>
</evidence>
<dbReference type="PANTHER" id="PTHR36152:SF5">
    <property type="entry name" value="PROTEIN HCP1"/>
    <property type="match status" value="1"/>
</dbReference>
<reference evidence="2 3" key="1">
    <citation type="submission" date="2020-02" db="EMBL/GenBank/DDBJ databases">
        <title>Genomic and physiological characterization of two novel Nitrospinaceae genera.</title>
        <authorList>
            <person name="Mueller A.J."/>
            <person name="Jung M.-Y."/>
            <person name="Strachan C.R."/>
            <person name="Herbold C.W."/>
            <person name="Kirkegaard R.H."/>
            <person name="Daims H."/>
        </authorList>
    </citation>
    <scope>NUCLEOTIDE SEQUENCE [LARGE SCALE GENOMIC DNA]</scope>
    <source>
        <strain evidence="2">EB</strain>
    </source>
</reference>